<evidence type="ECO:0000313" key="2">
    <source>
        <dbReference type="Proteomes" id="UP000789920"/>
    </source>
</evidence>
<gene>
    <name evidence="1" type="ORF">RPERSI_LOCUS20519</name>
</gene>
<protein>
    <submittedName>
        <fullName evidence="1">1103_t:CDS:1</fullName>
    </submittedName>
</protein>
<name>A0ACA9RME4_9GLOM</name>
<keyword evidence="2" id="KW-1185">Reference proteome</keyword>
<proteinExistence type="predicted"/>
<dbReference type="Proteomes" id="UP000789920">
    <property type="component" value="Unassembled WGS sequence"/>
</dbReference>
<reference evidence="1" key="1">
    <citation type="submission" date="2021-06" db="EMBL/GenBank/DDBJ databases">
        <authorList>
            <person name="Kallberg Y."/>
            <person name="Tangrot J."/>
            <person name="Rosling A."/>
        </authorList>
    </citation>
    <scope>NUCLEOTIDE SEQUENCE</scope>
    <source>
        <strain evidence="1">MA461A</strain>
    </source>
</reference>
<accession>A0ACA9RME4</accession>
<organism evidence="1 2">
    <name type="scientific">Racocetra persica</name>
    <dbReference type="NCBI Taxonomy" id="160502"/>
    <lineage>
        <taxon>Eukaryota</taxon>
        <taxon>Fungi</taxon>
        <taxon>Fungi incertae sedis</taxon>
        <taxon>Mucoromycota</taxon>
        <taxon>Glomeromycotina</taxon>
        <taxon>Glomeromycetes</taxon>
        <taxon>Diversisporales</taxon>
        <taxon>Gigasporaceae</taxon>
        <taxon>Racocetra</taxon>
    </lineage>
</organism>
<feature type="non-terminal residue" evidence="1">
    <location>
        <position position="99"/>
    </location>
</feature>
<comment type="caution">
    <text evidence="1">The sequence shown here is derived from an EMBL/GenBank/DDBJ whole genome shotgun (WGS) entry which is preliminary data.</text>
</comment>
<evidence type="ECO:0000313" key="1">
    <source>
        <dbReference type="EMBL" id="CAG8798408.1"/>
    </source>
</evidence>
<sequence length="99" mass="10914">MDELTFKAISFLKILSLILYSILWIYNEISAKIIPRLADEILGVAFALSILLFCCEVPSLYRGYQECSNVNSGTTLLAYLILAVAYSSVISIGNLNTGE</sequence>
<dbReference type="EMBL" id="CAJVQC010058178">
    <property type="protein sequence ID" value="CAG8798408.1"/>
    <property type="molecule type" value="Genomic_DNA"/>
</dbReference>